<keyword evidence="7" id="KW-0449">Lipoprotein</keyword>
<keyword evidence="12" id="KW-1185">Reference proteome</keyword>
<organism evidence="11 12">
    <name type="scientific">Clostridium aestuarii</name>
    <dbReference type="NCBI Taxonomy" id="338193"/>
    <lineage>
        <taxon>Bacteria</taxon>
        <taxon>Bacillati</taxon>
        <taxon>Bacillota</taxon>
        <taxon>Clostridia</taxon>
        <taxon>Eubacteriales</taxon>
        <taxon>Clostridiaceae</taxon>
        <taxon>Clostridium</taxon>
    </lineage>
</organism>
<comment type="subcellular location">
    <subcellularLocation>
        <location evidence="1">Membrane</location>
        <topology evidence="1">Lipid-anchor</topology>
    </subcellularLocation>
</comment>
<dbReference type="PANTHER" id="PTHR35789">
    <property type="entry name" value="SPORE GERMINATION PROTEIN B3"/>
    <property type="match status" value="1"/>
</dbReference>
<dbReference type="RefSeq" id="WP_268039379.1">
    <property type="nucleotide sequence ID" value="NZ_JAPQER010000001.1"/>
</dbReference>
<keyword evidence="4" id="KW-0732">Signal</keyword>
<dbReference type="InterPro" id="IPR057336">
    <property type="entry name" value="GerAC_N"/>
</dbReference>
<dbReference type="Pfam" id="PF25198">
    <property type="entry name" value="Spore_GerAC_N"/>
    <property type="match status" value="1"/>
</dbReference>
<keyword evidence="5 8" id="KW-0472">Membrane</keyword>
<feature type="domain" description="Spore germination GerAC-like C-terminal" evidence="9">
    <location>
        <begin position="206"/>
        <end position="367"/>
    </location>
</feature>
<evidence type="ECO:0000313" key="11">
    <source>
        <dbReference type="EMBL" id="MCY6483119.1"/>
    </source>
</evidence>
<dbReference type="InterPro" id="IPR008844">
    <property type="entry name" value="Spore_GerAC-like"/>
</dbReference>
<name>A0ABT4CVV9_9CLOT</name>
<evidence type="ECO:0000256" key="7">
    <source>
        <dbReference type="ARBA" id="ARBA00023288"/>
    </source>
</evidence>
<accession>A0ABT4CVV9</accession>
<dbReference type="Gene3D" id="3.30.300.210">
    <property type="entry name" value="Nutrient germinant receptor protein C, domain 3"/>
    <property type="match status" value="1"/>
</dbReference>
<evidence type="ECO:0000256" key="5">
    <source>
        <dbReference type="ARBA" id="ARBA00023136"/>
    </source>
</evidence>
<comment type="caution">
    <text evidence="11">The sequence shown here is derived from an EMBL/GenBank/DDBJ whole genome shotgun (WGS) entry which is preliminary data.</text>
</comment>
<evidence type="ECO:0000259" key="9">
    <source>
        <dbReference type="Pfam" id="PF05504"/>
    </source>
</evidence>
<keyword evidence="6" id="KW-0564">Palmitate</keyword>
<gene>
    <name evidence="11" type="ORF">OW763_01960</name>
</gene>
<evidence type="ECO:0000256" key="3">
    <source>
        <dbReference type="ARBA" id="ARBA00022544"/>
    </source>
</evidence>
<feature type="domain" description="Spore germination protein N-terminal" evidence="10">
    <location>
        <begin position="30"/>
        <end position="197"/>
    </location>
</feature>
<dbReference type="Proteomes" id="UP001078443">
    <property type="component" value="Unassembled WGS sequence"/>
</dbReference>
<reference evidence="11" key="1">
    <citation type="submission" date="2022-12" db="EMBL/GenBank/DDBJ databases">
        <authorList>
            <person name="Wang J."/>
        </authorList>
    </citation>
    <scope>NUCLEOTIDE SEQUENCE</scope>
    <source>
        <strain evidence="11">HY-45-18</strain>
    </source>
</reference>
<proteinExistence type="inferred from homology"/>
<evidence type="ECO:0000256" key="1">
    <source>
        <dbReference type="ARBA" id="ARBA00004635"/>
    </source>
</evidence>
<evidence type="ECO:0000256" key="4">
    <source>
        <dbReference type="ARBA" id="ARBA00022729"/>
    </source>
</evidence>
<comment type="similarity">
    <text evidence="2">Belongs to the GerABKC lipoprotein family.</text>
</comment>
<dbReference type="EMBL" id="JAPQER010000001">
    <property type="protein sequence ID" value="MCY6483119.1"/>
    <property type="molecule type" value="Genomic_DNA"/>
</dbReference>
<dbReference type="InterPro" id="IPR038501">
    <property type="entry name" value="Spore_GerAC_C_sf"/>
</dbReference>
<keyword evidence="8" id="KW-1133">Transmembrane helix</keyword>
<evidence type="ECO:0000256" key="6">
    <source>
        <dbReference type="ARBA" id="ARBA00023139"/>
    </source>
</evidence>
<evidence type="ECO:0000313" key="12">
    <source>
        <dbReference type="Proteomes" id="UP001078443"/>
    </source>
</evidence>
<evidence type="ECO:0000256" key="2">
    <source>
        <dbReference type="ARBA" id="ARBA00007886"/>
    </source>
</evidence>
<dbReference type="InterPro" id="IPR046953">
    <property type="entry name" value="Spore_GerAC-like_C"/>
</dbReference>
<evidence type="ECO:0000256" key="8">
    <source>
        <dbReference type="SAM" id="Phobius"/>
    </source>
</evidence>
<dbReference type="Pfam" id="PF05504">
    <property type="entry name" value="Spore_GerAC"/>
    <property type="match status" value="1"/>
</dbReference>
<protein>
    <submittedName>
        <fullName evidence="11">Ger(X)C family spore germination protein</fullName>
    </submittedName>
</protein>
<feature type="transmembrane region" description="Helical" evidence="8">
    <location>
        <begin position="7"/>
        <end position="27"/>
    </location>
</feature>
<keyword evidence="3" id="KW-0309">Germination</keyword>
<keyword evidence="8" id="KW-0812">Transmembrane</keyword>
<evidence type="ECO:0000259" key="10">
    <source>
        <dbReference type="Pfam" id="PF25198"/>
    </source>
</evidence>
<dbReference type="PANTHER" id="PTHR35789:SF1">
    <property type="entry name" value="SPORE GERMINATION PROTEIN B3"/>
    <property type="match status" value="1"/>
</dbReference>
<sequence length="371" mass="42201">MNYKKFLYTIYFCLGTYIFYLTGNTLVPAEDLIIPIAIGHDVIHKDSGDVEYSIPVSVYNFSEIKPTPIMIKKGIGETIGKTRENRQLSSNLDFILGLEKTLIFSEEYASSFEFINSIDILFNNPTLNDTALNVVCHGQSIDVLKLNIEGYTNSSDYIAELLTHCVEANFFSDNYKLLDIYVRVGAEGRTLVLPYLQIKDKKPTITGLAIFNKDKMAKVININEARILNLLKENKVKGILSLSKSPKEYIDFSTTTKREVSCEKVKNKYVFYIDISLEGSIIDNNLYKNIANDYSITKKFEEDMNSKVEKMCYRFIDKMQKEYKIDCLSLGSVAAAKYGRHTGTDWNKAVSEADIIVNVKTKIDKFGRGDY</sequence>